<proteinExistence type="predicted"/>
<comment type="caution">
    <text evidence="9">The sequence shown here is derived from an EMBL/GenBank/DDBJ whole genome shotgun (WGS) entry which is preliminary data.</text>
</comment>
<dbReference type="PANTHER" id="PTHR41523">
    <property type="entry name" value="TWO-COMPONENT SYSTEM SENSOR PROTEIN"/>
    <property type="match status" value="1"/>
</dbReference>
<dbReference type="InterPro" id="IPR000014">
    <property type="entry name" value="PAS"/>
</dbReference>
<keyword evidence="6" id="KW-0418">Kinase</keyword>
<organism evidence="9 10">
    <name type="scientific">Falsiroseomonas selenitidurans</name>
    <dbReference type="NCBI Taxonomy" id="2716335"/>
    <lineage>
        <taxon>Bacteria</taxon>
        <taxon>Pseudomonadati</taxon>
        <taxon>Pseudomonadota</taxon>
        <taxon>Alphaproteobacteria</taxon>
        <taxon>Acetobacterales</taxon>
        <taxon>Roseomonadaceae</taxon>
        <taxon>Falsiroseomonas</taxon>
    </lineage>
</organism>
<keyword evidence="7" id="KW-0067">ATP-binding</keyword>
<evidence type="ECO:0000256" key="5">
    <source>
        <dbReference type="ARBA" id="ARBA00022741"/>
    </source>
</evidence>
<evidence type="ECO:0000313" key="10">
    <source>
        <dbReference type="Proteomes" id="UP000787635"/>
    </source>
</evidence>
<dbReference type="SUPFAM" id="SSF55785">
    <property type="entry name" value="PYP-like sensor domain (PAS domain)"/>
    <property type="match status" value="1"/>
</dbReference>
<keyword evidence="10" id="KW-1185">Reference proteome</keyword>
<evidence type="ECO:0000256" key="1">
    <source>
        <dbReference type="ARBA" id="ARBA00000085"/>
    </source>
</evidence>
<dbReference type="Gene3D" id="3.30.450.20">
    <property type="entry name" value="PAS domain"/>
    <property type="match status" value="1"/>
</dbReference>
<evidence type="ECO:0000256" key="6">
    <source>
        <dbReference type="ARBA" id="ARBA00022777"/>
    </source>
</evidence>
<evidence type="ECO:0000259" key="8">
    <source>
        <dbReference type="PROSITE" id="PS50112"/>
    </source>
</evidence>
<sequence length="336" mass="36676">MVRRGPGARIGLDFGSHAGRERGRLAMENFGIAFFETDLTTGLAEISPNAFTMFGLPPPPRMPVDRTPFWECYHPDDKAAARATFEADLRGERGRDTYCERVRIIRQTDRAIRCIEFLGRMFGPPGARTHIVGMLRDVTEAVEAEERQALLAREVNHRANNTLSVVQSLVRLTQADDLPDYRHRLEARILSLARTHSLLDQAGQGPTPLAALIGSELAAYADHLCLALDRVPDLAPAAVQPVAMLLHELATNAAKHGAFRNPQGCVRIAARAADGQVALHWAEQGGPPLAGPPLRRGTGMAVVQSQIRRLGGTLVLDWAAAGLEARVRIPLARWAP</sequence>
<keyword evidence="5" id="KW-0547">Nucleotide-binding</keyword>
<evidence type="ECO:0000256" key="3">
    <source>
        <dbReference type="ARBA" id="ARBA00022553"/>
    </source>
</evidence>
<dbReference type="PROSITE" id="PS50112">
    <property type="entry name" value="PAS"/>
    <property type="match status" value="1"/>
</dbReference>
<dbReference type="RefSeq" id="WP_168032326.1">
    <property type="nucleotide sequence ID" value="NZ_JAAVNE010000025.1"/>
</dbReference>
<evidence type="ECO:0000256" key="4">
    <source>
        <dbReference type="ARBA" id="ARBA00022679"/>
    </source>
</evidence>
<dbReference type="EC" id="2.7.13.3" evidence="2"/>
<dbReference type="InterPro" id="IPR036890">
    <property type="entry name" value="HATPase_C_sf"/>
</dbReference>
<reference evidence="9 10" key="1">
    <citation type="submission" date="2020-03" db="EMBL/GenBank/DDBJ databases">
        <title>Roseomonas selenitidurans sp. nov. isolated from urban soil.</title>
        <authorList>
            <person name="Liu H."/>
        </authorList>
    </citation>
    <scope>NUCLEOTIDE SEQUENCE [LARGE SCALE GENOMIC DNA]</scope>
    <source>
        <strain evidence="9 10">BU-1</strain>
    </source>
</reference>
<dbReference type="Pfam" id="PF07536">
    <property type="entry name" value="HWE_HK"/>
    <property type="match status" value="1"/>
</dbReference>
<dbReference type="SUPFAM" id="SSF55874">
    <property type="entry name" value="ATPase domain of HSP90 chaperone/DNA topoisomerase II/histidine kinase"/>
    <property type="match status" value="1"/>
</dbReference>
<accession>A0ABX1E6D0</accession>
<dbReference type="PANTHER" id="PTHR41523:SF8">
    <property type="entry name" value="ETHYLENE RESPONSE SENSOR PROTEIN"/>
    <property type="match status" value="1"/>
</dbReference>
<gene>
    <name evidence="9" type="ORF">HEQ75_15855</name>
</gene>
<protein>
    <recommendedName>
        <fullName evidence="2">histidine kinase</fullName>
        <ecNumber evidence="2">2.7.13.3</ecNumber>
    </recommendedName>
</protein>
<name>A0ABX1E6D0_9PROT</name>
<comment type="catalytic activity">
    <reaction evidence="1">
        <text>ATP + protein L-histidine = ADP + protein N-phospho-L-histidine.</text>
        <dbReference type="EC" id="2.7.13.3"/>
    </reaction>
</comment>
<dbReference type="CDD" id="cd00130">
    <property type="entry name" value="PAS"/>
    <property type="match status" value="1"/>
</dbReference>
<keyword evidence="4" id="KW-0808">Transferase</keyword>
<dbReference type="Gene3D" id="3.30.565.10">
    <property type="entry name" value="Histidine kinase-like ATPase, C-terminal domain"/>
    <property type="match status" value="1"/>
</dbReference>
<evidence type="ECO:0000256" key="2">
    <source>
        <dbReference type="ARBA" id="ARBA00012438"/>
    </source>
</evidence>
<keyword evidence="3" id="KW-0597">Phosphoprotein</keyword>
<dbReference type="InterPro" id="IPR011102">
    <property type="entry name" value="Sig_transdc_His_kinase_HWE"/>
</dbReference>
<feature type="domain" description="PAS" evidence="8">
    <location>
        <begin position="19"/>
        <end position="92"/>
    </location>
</feature>
<dbReference type="InterPro" id="IPR035965">
    <property type="entry name" value="PAS-like_dom_sf"/>
</dbReference>
<dbReference type="Proteomes" id="UP000787635">
    <property type="component" value="Unassembled WGS sequence"/>
</dbReference>
<evidence type="ECO:0000256" key="7">
    <source>
        <dbReference type="ARBA" id="ARBA00022840"/>
    </source>
</evidence>
<dbReference type="NCBIfam" id="TIGR00229">
    <property type="entry name" value="sensory_box"/>
    <property type="match status" value="1"/>
</dbReference>
<dbReference type="SMART" id="SM00911">
    <property type="entry name" value="HWE_HK"/>
    <property type="match status" value="1"/>
</dbReference>
<dbReference type="EMBL" id="JAAVNE010000025">
    <property type="protein sequence ID" value="NKC32338.1"/>
    <property type="molecule type" value="Genomic_DNA"/>
</dbReference>
<evidence type="ECO:0000313" key="9">
    <source>
        <dbReference type="EMBL" id="NKC32338.1"/>
    </source>
</evidence>